<dbReference type="InterPro" id="IPR050536">
    <property type="entry name" value="DtxR_MntR_Metal-Reg"/>
</dbReference>
<dbReference type="AlphaFoldDB" id="X1KDB7"/>
<proteinExistence type="predicted"/>
<dbReference type="InterPro" id="IPR001367">
    <property type="entry name" value="Fe_dep_repressor"/>
</dbReference>
<dbReference type="InterPro" id="IPR036388">
    <property type="entry name" value="WH-like_DNA-bd_sf"/>
</dbReference>
<dbReference type="SUPFAM" id="SSF47979">
    <property type="entry name" value="Iron-dependent repressor protein, dimerization domain"/>
    <property type="match status" value="1"/>
</dbReference>
<reference evidence="2" key="1">
    <citation type="journal article" date="2014" name="Front. Microbiol.">
        <title>High frequency of phylogenetically diverse reductive dehalogenase-homologous genes in deep subseafloor sedimentary metagenomes.</title>
        <authorList>
            <person name="Kawai M."/>
            <person name="Futagami T."/>
            <person name="Toyoda A."/>
            <person name="Takaki Y."/>
            <person name="Nishi S."/>
            <person name="Hori S."/>
            <person name="Arai W."/>
            <person name="Tsubouchi T."/>
            <person name="Morono Y."/>
            <person name="Uchiyama I."/>
            <person name="Ito T."/>
            <person name="Fujiyama A."/>
            <person name="Inagaki F."/>
            <person name="Takami H."/>
        </authorList>
    </citation>
    <scope>NUCLEOTIDE SEQUENCE</scope>
    <source>
        <strain evidence="2">Expedition CK06-06</strain>
    </source>
</reference>
<dbReference type="GO" id="GO:0046914">
    <property type="term" value="F:transition metal ion binding"/>
    <property type="evidence" value="ECO:0007669"/>
    <property type="project" value="InterPro"/>
</dbReference>
<organism evidence="2">
    <name type="scientific">marine sediment metagenome</name>
    <dbReference type="NCBI Taxonomy" id="412755"/>
    <lineage>
        <taxon>unclassified sequences</taxon>
        <taxon>metagenomes</taxon>
        <taxon>ecological metagenomes</taxon>
    </lineage>
</organism>
<dbReference type="EMBL" id="BARV01009841">
    <property type="protein sequence ID" value="GAI04658.1"/>
    <property type="molecule type" value="Genomic_DNA"/>
</dbReference>
<dbReference type="GO" id="GO:0003700">
    <property type="term" value="F:DNA-binding transcription factor activity"/>
    <property type="evidence" value="ECO:0007669"/>
    <property type="project" value="InterPro"/>
</dbReference>
<protein>
    <recommendedName>
        <fullName evidence="1">Iron dependent repressor metal binding and dimerisation domain-containing protein</fullName>
    </recommendedName>
</protein>
<dbReference type="Pfam" id="PF02742">
    <property type="entry name" value="Fe_dep_repr_C"/>
    <property type="match status" value="1"/>
</dbReference>
<feature type="domain" description="Iron dependent repressor metal binding and dimerisation" evidence="1">
    <location>
        <begin position="15"/>
        <end position="82"/>
    </location>
</feature>
<evidence type="ECO:0000313" key="2">
    <source>
        <dbReference type="EMBL" id="GAI04658.1"/>
    </source>
</evidence>
<dbReference type="PANTHER" id="PTHR33238:SF7">
    <property type="entry name" value="IRON-DEPENDENT TRANSCRIPTIONAL REGULATOR"/>
    <property type="match status" value="1"/>
</dbReference>
<dbReference type="FunFam" id="1.10.60.10:FF:000005">
    <property type="entry name" value="Transcriptional regulator MntR protein"/>
    <property type="match status" value="1"/>
</dbReference>
<comment type="caution">
    <text evidence="2">The sequence shown here is derived from an EMBL/GenBank/DDBJ whole genome shotgun (WGS) entry which is preliminary data.</text>
</comment>
<name>X1KDB7_9ZZZZ</name>
<dbReference type="SMART" id="SM00529">
    <property type="entry name" value="HTH_DTXR"/>
    <property type="match status" value="1"/>
</dbReference>
<dbReference type="GO" id="GO:0046983">
    <property type="term" value="F:protein dimerization activity"/>
    <property type="evidence" value="ECO:0007669"/>
    <property type="project" value="InterPro"/>
</dbReference>
<gene>
    <name evidence="2" type="ORF">S06H3_19259</name>
</gene>
<dbReference type="InterPro" id="IPR036421">
    <property type="entry name" value="Fe_dep_repressor_sf"/>
</dbReference>
<dbReference type="InterPro" id="IPR022689">
    <property type="entry name" value="Iron_dep_repressor"/>
</dbReference>
<sequence length="112" mass="13136">KGLVVHERYRYVELTPEGESVAEGVVHRHEALSCFFTEALDIDQETAEEDACKIEHVISPLSLERMIKFIEFIQACPLEEPNFPKRYKYYLEHGQLPEECLARGLEKEERRK</sequence>
<evidence type="ECO:0000259" key="1">
    <source>
        <dbReference type="Pfam" id="PF02742"/>
    </source>
</evidence>
<dbReference type="PANTHER" id="PTHR33238">
    <property type="entry name" value="IRON (METAL) DEPENDENT REPRESSOR, DTXR FAMILY"/>
    <property type="match status" value="1"/>
</dbReference>
<accession>X1KDB7</accession>
<dbReference type="Gene3D" id="1.10.10.10">
    <property type="entry name" value="Winged helix-like DNA-binding domain superfamily/Winged helix DNA-binding domain"/>
    <property type="match status" value="1"/>
</dbReference>
<feature type="non-terminal residue" evidence="2">
    <location>
        <position position="1"/>
    </location>
</feature>